<protein>
    <recommendedName>
        <fullName evidence="2">Importin subunit beta-1/Transportin-1-like TPR repeats domain-containing protein</fullName>
    </recommendedName>
</protein>
<evidence type="ECO:0000313" key="4">
    <source>
        <dbReference type="Proteomes" id="UP000193642"/>
    </source>
</evidence>
<accession>A0A1Y2B8X2</accession>
<dbReference type="OrthoDB" id="10281716at2759"/>
<proteinExistence type="predicted"/>
<dbReference type="Pfam" id="PF25574">
    <property type="entry name" value="TPR_IMB1"/>
    <property type="match status" value="1"/>
</dbReference>
<dbReference type="InterPro" id="IPR011989">
    <property type="entry name" value="ARM-like"/>
</dbReference>
<dbReference type="EMBL" id="MCGO01000079">
    <property type="protein sequence ID" value="ORY31146.1"/>
    <property type="molecule type" value="Genomic_DNA"/>
</dbReference>
<sequence length="343" mass="39168">MKCILELIDICPSETYHPAIEFLVNAIGCNLFPSDTHDVMSTFNESLLLHTILRRFPNHKSQYKNVMKFIMKHKTSPNIPNFLLQEFISLGNMAVLGLQQEFTEYHTTFPFFFISHLKTATSNHNLIQNTAIFITNLCSIFPTNSWPFALDFLEIISTYIQQPHTPDCIDPIISCIESISALAPVLKNDLVSFLEDLMGLLQVVWDRAKNIWFTNAVPETRVKFIGTLLNAYTQILQGLRKTGKAVRMRYHLDSLFRFMNWCVANVKLPGITVIVLLLIGNIGDAFPAGDLYRLYQMDFIEQTLQNALQIQPKVTFHTLLFARTAILKQLIPVTQLITLSILT</sequence>
<dbReference type="Proteomes" id="UP000193642">
    <property type="component" value="Unassembled WGS sequence"/>
</dbReference>
<organism evidence="3 4">
    <name type="scientific">Rhizoclosmatium globosum</name>
    <dbReference type="NCBI Taxonomy" id="329046"/>
    <lineage>
        <taxon>Eukaryota</taxon>
        <taxon>Fungi</taxon>
        <taxon>Fungi incertae sedis</taxon>
        <taxon>Chytridiomycota</taxon>
        <taxon>Chytridiomycota incertae sedis</taxon>
        <taxon>Chytridiomycetes</taxon>
        <taxon>Chytridiales</taxon>
        <taxon>Chytriomycetaceae</taxon>
        <taxon>Rhizoclosmatium</taxon>
    </lineage>
</organism>
<keyword evidence="4" id="KW-1185">Reference proteome</keyword>
<dbReference type="Gene3D" id="1.25.10.10">
    <property type="entry name" value="Leucine-rich Repeat Variant"/>
    <property type="match status" value="1"/>
</dbReference>
<comment type="caution">
    <text evidence="3">The sequence shown here is derived from an EMBL/GenBank/DDBJ whole genome shotgun (WGS) entry which is preliminary data.</text>
</comment>
<dbReference type="InterPro" id="IPR058584">
    <property type="entry name" value="IMB1_TNPO1-like_TPR"/>
</dbReference>
<evidence type="ECO:0000256" key="1">
    <source>
        <dbReference type="ARBA" id="ARBA00022737"/>
    </source>
</evidence>
<dbReference type="SUPFAM" id="SSF48371">
    <property type="entry name" value="ARM repeat"/>
    <property type="match status" value="1"/>
</dbReference>
<dbReference type="InterPro" id="IPR016024">
    <property type="entry name" value="ARM-type_fold"/>
</dbReference>
<dbReference type="AlphaFoldDB" id="A0A1Y2B8X2"/>
<dbReference type="STRING" id="329046.A0A1Y2B8X2"/>
<evidence type="ECO:0000313" key="3">
    <source>
        <dbReference type="EMBL" id="ORY31146.1"/>
    </source>
</evidence>
<reference evidence="3 4" key="1">
    <citation type="submission" date="2016-07" db="EMBL/GenBank/DDBJ databases">
        <title>Pervasive Adenine N6-methylation of Active Genes in Fungi.</title>
        <authorList>
            <consortium name="DOE Joint Genome Institute"/>
            <person name="Mondo S.J."/>
            <person name="Dannebaum R.O."/>
            <person name="Kuo R.C."/>
            <person name="Labutti K."/>
            <person name="Haridas S."/>
            <person name="Kuo A."/>
            <person name="Salamov A."/>
            <person name="Ahrendt S.R."/>
            <person name="Lipzen A."/>
            <person name="Sullivan W."/>
            <person name="Andreopoulos W.B."/>
            <person name="Clum A."/>
            <person name="Lindquist E."/>
            <person name="Daum C."/>
            <person name="Ramamoorthy G.K."/>
            <person name="Gryganskyi A."/>
            <person name="Culley D."/>
            <person name="Magnuson J.K."/>
            <person name="James T.Y."/>
            <person name="O'Malley M.A."/>
            <person name="Stajich J.E."/>
            <person name="Spatafora J.W."/>
            <person name="Visel A."/>
            <person name="Grigoriev I.V."/>
        </authorList>
    </citation>
    <scope>NUCLEOTIDE SEQUENCE [LARGE SCALE GENOMIC DNA]</scope>
    <source>
        <strain evidence="3 4">JEL800</strain>
    </source>
</reference>
<evidence type="ECO:0000259" key="2">
    <source>
        <dbReference type="Pfam" id="PF25574"/>
    </source>
</evidence>
<name>A0A1Y2B8X2_9FUNG</name>
<keyword evidence="1" id="KW-0677">Repeat</keyword>
<gene>
    <name evidence="3" type="ORF">BCR33DRAFT_771978</name>
</gene>
<feature type="domain" description="Importin subunit beta-1/Transportin-1-like TPR repeats" evidence="2">
    <location>
        <begin position="49"/>
        <end position="306"/>
    </location>
</feature>